<dbReference type="EMBL" id="LATX01001662">
    <property type="protein sequence ID" value="KTB39587.1"/>
    <property type="molecule type" value="Genomic_DNA"/>
</dbReference>
<feature type="region of interest" description="Disordered" evidence="1">
    <location>
        <begin position="203"/>
        <end position="226"/>
    </location>
</feature>
<name>A0A0W0FT91_MONRR</name>
<organism evidence="3 4">
    <name type="scientific">Moniliophthora roreri</name>
    <name type="common">Frosty pod rot fungus</name>
    <name type="synonym">Monilia roreri</name>
    <dbReference type="NCBI Taxonomy" id="221103"/>
    <lineage>
        <taxon>Eukaryota</taxon>
        <taxon>Fungi</taxon>
        <taxon>Dikarya</taxon>
        <taxon>Basidiomycota</taxon>
        <taxon>Agaricomycotina</taxon>
        <taxon>Agaricomycetes</taxon>
        <taxon>Agaricomycetidae</taxon>
        <taxon>Agaricales</taxon>
        <taxon>Marasmiineae</taxon>
        <taxon>Marasmiaceae</taxon>
        <taxon>Moniliophthora</taxon>
    </lineage>
</organism>
<sequence>MLSYQFIVLSLFSVSVSSIVSAKPLAVRRNSSSNLKSAGPSTIDVNGFVHVPDSPASFCQQTGQYGYMFSGSANNDITPTRHGDSSVMIGSVSNTDTNPTQQFQIECQTWNSDTPVGKWTGLCVQVDKVSDSNLSTSTGPASWRDEMDLPIAGIQDSAAQPTDPATGGNEPTPVVRAVIQARAIQMAEGDDSTLVARRAVQTPKVNPSLQPRAVQTPGSKPTTRPTLGARAVIPTMAM</sequence>
<feature type="chain" id="PRO_5006902036" evidence="2">
    <location>
        <begin position="23"/>
        <end position="238"/>
    </location>
</feature>
<comment type="caution">
    <text evidence="3">The sequence shown here is derived from an EMBL/GenBank/DDBJ whole genome shotgun (WGS) entry which is preliminary data.</text>
</comment>
<dbReference type="AlphaFoldDB" id="A0A0W0FT91"/>
<evidence type="ECO:0000313" key="4">
    <source>
        <dbReference type="Proteomes" id="UP000054988"/>
    </source>
</evidence>
<evidence type="ECO:0000313" key="3">
    <source>
        <dbReference type="EMBL" id="KTB39587.1"/>
    </source>
</evidence>
<keyword evidence="2" id="KW-0732">Signal</keyword>
<gene>
    <name evidence="3" type="ORF">WG66_7832</name>
</gene>
<proteinExistence type="predicted"/>
<accession>A0A0W0FT91</accession>
<protein>
    <submittedName>
        <fullName evidence="3">Uncharacterized protein</fullName>
    </submittedName>
</protein>
<evidence type="ECO:0000256" key="2">
    <source>
        <dbReference type="SAM" id="SignalP"/>
    </source>
</evidence>
<reference evidence="3 4" key="1">
    <citation type="submission" date="2015-12" db="EMBL/GenBank/DDBJ databases">
        <title>Draft genome sequence of Moniliophthora roreri, the causal agent of frosty pod rot of cacao.</title>
        <authorList>
            <person name="Aime M.C."/>
            <person name="Diaz-Valderrama J.R."/>
            <person name="Kijpornyongpan T."/>
            <person name="Phillips-Mora W."/>
        </authorList>
    </citation>
    <scope>NUCLEOTIDE SEQUENCE [LARGE SCALE GENOMIC DNA]</scope>
    <source>
        <strain evidence="3 4">MCA 2952</strain>
    </source>
</reference>
<feature type="compositionally biased region" description="Polar residues" evidence="1">
    <location>
        <begin position="216"/>
        <end position="225"/>
    </location>
</feature>
<evidence type="ECO:0000256" key="1">
    <source>
        <dbReference type="SAM" id="MobiDB-lite"/>
    </source>
</evidence>
<feature type="signal peptide" evidence="2">
    <location>
        <begin position="1"/>
        <end position="22"/>
    </location>
</feature>
<dbReference type="Proteomes" id="UP000054988">
    <property type="component" value="Unassembled WGS sequence"/>
</dbReference>